<protein>
    <submittedName>
        <fullName evidence="10">Acyl-CoA dehydrogenase</fullName>
    </submittedName>
</protein>
<dbReference type="Gene3D" id="1.20.140.10">
    <property type="entry name" value="Butyryl-CoA Dehydrogenase, subunit A, domain 3"/>
    <property type="match status" value="1"/>
</dbReference>
<dbReference type="Pfam" id="PF02770">
    <property type="entry name" value="Acyl-CoA_dh_M"/>
    <property type="match status" value="1"/>
</dbReference>
<comment type="cofactor">
    <cofactor evidence="1 6">
        <name>FAD</name>
        <dbReference type="ChEBI" id="CHEBI:57692"/>
    </cofactor>
</comment>
<name>A0A367FR87_9ACTN</name>
<keyword evidence="4 6" id="KW-0274">FAD</keyword>
<dbReference type="PANTHER" id="PTHR43292">
    <property type="entry name" value="ACYL-COA DEHYDROGENASE"/>
    <property type="match status" value="1"/>
</dbReference>
<dbReference type="InterPro" id="IPR046373">
    <property type="entry name" value="Acyl-CoA_Oxase/DH_mid-dom_sf"/>
</dbReference>
<gene>
    <name evidence="10" type="ORF">DQ384_06325</name>
</gene>
<keyword evidence="11" id="KW-1185">Reference proteome</keyword>
<dbReference type="GO" id="GO:0050660">
    <property type="term" value="F:flavin adenine dinucleotide binding"/>
    <property type="evidence" value="ECO:0007669"/>
    <property type="project" value="InterPro"/>
</dbReference>
<sequence>MNFGESDAERALRAEVREVLGTPPVRSALDDLGRAMASGEREPDVRPLYRALAAHRLFAASWPEQYGGRGVSHLEAAAVIEELVRGGMPDMLQVLSVQIVGLFLLEAGSEEQKARYLPKLASGELFATVLYTEPEVGSDLASLRATAVRDGDGYRLSGTKVFGLKSGMSDLGLCAVRTGTGTTKYEGISLFLVDLHAEGVTRGHIASLADEQYDRVELDRVWVGEDALLGAEGEGWSLLTRCLAIERTGLDYSLKAARWYDATLTGLIPETTDDALLEEVGRYGAAVDAGRLLAWSTISQLGRGPLDPTSAAISKYHTSETAQQVATWAALVHGHGYGLRALSPEKAAVLEAGYREGPGLTLSAGTSEMMLELVASSAFDRPDVIGGAGGGSEI</sequence>
<dbReference type="PANTHER" id="PTHR43292:SF3">
    <property type="entry name" value="ACYL-COA DEHYDROGENASE FADE29"/>
    <property type="match status" value="1"/>
</dbReference>
<dbReference type="Gene3D" id="2.40.110.10">
    <property type="entry name" value="Butyryl-CoA Dehydrogenase, subunit A, domain 2"/>
    <property type="match status" value="1"/>
</dbReference>
<feature type="domain" description="Acyl-CoA dehydrogenase/oxidase N-terminal" evidence="9">
    <location>
        <begin position="7"/>
        <end position="124"/>
    </location>
</feature>
<comment type="similarity">
    <text evidence="2 6">Belongs to the acyl-CoA dehydrogenase family.</text>
</comment>
<evidence type="ECO:0000256" key="1">
    <source>
        <dbReference type="ARBA" id="ARBA00001974"/>
    </source>
</evidence>
<dbReference type="InterPro" id="IPR052161">
    <property type="entry name" value="Mycobact_Acyl-CoA_DH"/>
</dbReference>
<dbReference type="InterPro" id="IPR006091">
    <property type="entry name" value="Acyl-CoA_Oxase/DH_mid-dom"/>
</dbReference>
<dbReference type="InterPro" id="IPR036250">
    <property type="entry name" value="AcylCo_DH-like_C"/>
</dbReference>
<evidence type="ECO:0000313" key="11">
    <source>
        <dbReference type="Proteomes" id="UP000253094"/>
    </source>
</evidence>
<evidence type="ECO:0000259" key="9">
    <source>
        <dbReference type="Pfam" id="PF02771"/>
    </source>
</evidence>
<dbReference type="GO" id="GO:0005886">
    <property type="term" value="C:plasma membrane"/>
    <property type="evidence" value="ECO:0007669"/>
    <property type="project" value="TreeGrafter"/>
</dbReference>
<dbReference type="OrthoDB" id="3778631at2"/>
<dbReference type="InterPro" id="IPR037069">
    <property type="entry name" value="AcylCoA_DH/ox_N_sf"/>
</dbReference>
<dbReference type="InterPro" id="IPR009100">
    <property type="entry name" value="AcylCoA_DH/oxidase_NM_dom_sf"/>
</dbReference>
<proteinExistence type="inferred from homology"/>
<evidence type="ECO:0000259" key="8">
    <source>
        <dbReference type="Pfam" id="PF02770"/>
    </source>
</evidence>
<reference evidence="10 11" key="1">
    <citation type="submission" date="2018-06" db="EMBL/GenBank/DDBJ databases">
        <title>Sphaerisporangium craniellae sp. nov., isolated from a marine sponge in the South China Sea.</title>
        <authorList>
            <person name="Li L."/>
        </authorList>
    </citation>
    <scope>NUCLEOTIDE SEQUENCE [LARGE SCALE GENOMIC DNA]</scope>
    <source>
        <strain evidence="10 11">CCTCC AA 208026</strain>
    </source>
</reference>
<dbReference type="Gene3D" id="1.10.540.10">
    <property type="entry name" value="Acyl-CoA dehydrogenase/oxidase, N-terminal domain"/>
    <property type="match status" value="1"/>
</dbReference>
<keyword evidence="5 6" id="KW-0560">Oxidoreductase</keyword>
<comment type="caution">
    <text evidence="10">The sequence shown here is derived from an EMBL/GenBank/DDBJ whole genome shotgun (WGS) entry which is preliminary data.</text>
</comment>
<dbReference type="EMBL" id="QOIL01000003">
    <property type="protein sequence ID" value="RCG32125.1"/>
    <property type="molecule type" value="Genomic_DNA"/>
</dbReference>
<evidence type="ECO:0000256" key="2">
    <source>
        <dbReference type="ARBA" id="ARBA00009347"/>
    </source>
</evidence>
<dbReference type="RefSeq" id="WP_114027742.1">
    <property type="nucleotide sequence ID" value="NZ_QOIL01000003.1"/>
</dbReference>
<evidence type="ECO:0000256" key="6">
    <source>
        <dbReference type="RuleBase" id="RU362125"/>
    </source>
</evidence>
<evidence type="ECO:0000256" key="5">
    <source>
        <dbReference type="ARBA" id="ARBA00023002"/>
    </source>
</evidence>
<keyword evidence="3 6" id="KW-0285">Flavoprotein</keyword>
<feature type="domain" description="Acyl-CoA oxidase/dehydrogenase middle" evidence="8">
    <location>
        <begin position="130"/>
        <end position="205"/>
    </location>
</feature>
<evidence type="ECO:0000259" key="7">
    <source>
        <dbReference type="Pfam" id="PF00441"/>
    </source>
</evidence>
<dbReference type="SUPFAM" id="SSF47203">
    <property type="entry name" value="Acyl-CoA dehydrogenase C-terminal domain-like"/>
    <property type="match status" value="1"/>
</dbReference>
<dbReference type="Pfam" id="PF00441">
    <property type="entry name" value="Acyl-CoA_dh_1"/>
    <property type="match status" value="1"/>
</dbReference>
<evidence type="ECO:0000313" key="10">
    <source>
        <dbReference type="EMBL" id="RCG32125.1"/>
    </source>
</evidence>
<dbReference type="GO" id="GO:0016627">
    <property type="term" value="F:oxidoreductase activity, acting on the CH-CH group of donors"/>
    <property type="evidence" value="ECO:0007669"/>
    <property type="project" value="InterPro"/>
</dbReference>
<organism evidence="10 11">
    <name type="scientific">Sphaerisporangium album</name>
    <dbReference type="NCBI Taxonomy" id="509200"/>
    <lineage>
        <taxon>Bacteria</taxon>
        <taxon>Bacillati</taxon>
        <taxon>Actinomycetota</taxon>
        <taxon>Actinomycetes</taxon>
        <taxon>Streptosporangiales</taxon>
        <taxon>Streptosporangiaceae</taxon>
        <taxon>Sphaerisporangium</taxon>
    </lineage>
</organism>
<dbReference type="Pfam" id="PF02771">
    <property type="entry name" value="Acyl-CoA_dh_N"/>
    <property type="match status" value="1"/>
</dbReference>
<dbReference type="InterPro" id="IPR013786">
    <property type="entry name" value="AcylCoA_DH/ox_N"/>
</dbReference>
<dbReference type="InterPro" id="IPR009075">
    <property type="entry name" value="AcylCo_DH/oxidase_C"/>
</dbReference>
<dbReference type="AlphaFoldDB" id="A0A367FR87"/>
<dbReference type="SUPFAM" id="SSF56645">
    <property type="entry name" value="Acyl-CoA dehydrogenase NM domain-like"/>
    <property type="match status" value="1"/>
</dbReference>
<evidence type="ECO:0000256" key="3">
    <source>
        <dbReference type="ARBA" id="ARBA00022630"/>
    </source>
</evidence>
<evidence type="ECO:0000256" key="4">
    <source>
        <dbReference type="ARBA" id="ARBA00022827"/>
    </source>
</evidence>
<dbReference type="Proteomes" id="UP000253094">
    <property type="component" value="Unassembled WGS sequence"/>
</dbReference>
<accession>A0A367FR87</accession>
<feature type="domain" description="Acyl-CoA dehydrogenase/oxidase C-terminal" evidence="7">
    <location>
        <begin position="273"/>
        <end position="377"/>
    </location>
</feature>